<evidence type="ECO:0000256" key="2">
    <source>
        <dbReference type="SAM" id="MobiDB-lite"/>
    </source>
</evidence>
<keyword evidence="1" id="KW-0238">DNA-binding</keyword>
<name>A0ABX6EKD1_9HYPH</name>
<dbReference type="InterPro" id="IPR000551">
    <property type="entry name" value="MerR-type_HTH_dom"/>
</dbReference>
<feature type="region of interest" description="Disordered" evidence="2">
    <location>
        <begin position="89"/>
        <end position="118"/>
    </location>
</feature>
<dbReference type="PROSITE" id="PS50937">
    <property type="entry name" value="HTH_MERR_2"/>
    <property type="match status" value="1"/>
</dbReference>
<organism evidence="4 5">
    <name type="scientific">Methylocystis rosea</name>
    <dbReference type="NCBI Taxonomy" id="173366"/>
    <lineage>
        <taxon>Bacteria</taxon>
        <taxon>Pseudomonadati</taxon>
        <taxon>Pseudomonadota</taxon>
        <taxon>Alphaproteobacteria</taxon>
        <taxon>Hyphomicrobiales</taxon>
        <taxon>Methylocystaceae</taxon>
        <taxon>Methylocystis</taxon>
    </lineage>
</organism>
<dbReference type="InterPro" id="IPR009061">
    <property type="entry name" value="DNA-bd_dom_put_sf"/>
</dbReference>
<evidence type="ECO:0000313" key="4">
    <source>
        <dbReference type="EMBL" id="QGM95246.1"/>
    </source>
</evidence>
<reference evidence="4 5" key="2">
    <citation type="journal article" date="2021" name="AMB Express">
        <title>Isolation and characterisation of Methylocystis spp. for poly-3-hydroxybutyrate production using waste methane feedstocks.</title>
        <authorList>
            <person name="Rumah B.L."/>
            <person name="Stead C.E."/>
            <person name="Claxton Stevens B.H."/>
            <person name="Minton N.P."/>
            <person name="Grosse-Honebrink A."/>
            <person name="Zhang Y."/>
        </authorList>
    </citation>
    <scope>NUCLEOTIDE SEQUENCE [LARGE SCALE GENOMIC DNA]</scope>
    <source>
        <strain evidence="4 5">BRCS1</strain>
    </source>
</reference>
<reference evidence="5" key="1">
    <citation type="submission" date="2019-09" db="EMBL/GenBank/DDBJ databases">
        <title>Isolation and complete genome sequencing of Methylocystis species.</title>
        <authorList>
            <person name="Rumah B.L."/>
            <person name="Stead C.E."/>
            <person name="Stevens B.C."/>
            <person name="Minton N.P."/>
            <person name="Grosse-Honebrink A."/>
            <person name="Zhang Y."/>
        </authorList>
    </citation>
    <scope>NUCLEOTIDE SEQUENCE [LARGE SCALE GENOMIC DNA]</scope>
    <source>
        <strain evidence="5">BRCS1</strain>
    </source>
</reference>
<evidence type="ECO:0000313" key="5">
    <source>
        <dbReference type="Proteomes" id="UP000424673"/>
    </source>
</evidence>
<dbReference type="SMART" id="SM00422">
    <property type="entry name" value="HTH_MERR"/>
    <property type="match status" value="1"/>
</dbReference>
<dbReference type="CDD" id="cd04765">
    <property type="entry name" value="HTH_MlrA-like_sg2"/>
    <property type="match status" value="1"/>
</dbReference>
<protein>
    <submittedName>
        <fullName evidence="4">MerR family transcriptional regulator</fullName>
    </submittedName>
</protein>
<dbReference type="Gene3D" id="1.10.1660.10">
    <property type="match status" value="1"/>
</dbReference>
<dbReference type="PANTHER" id="PTHR30204">
    <property type="entry name" value="REDOX-CYCLING DRUG-SENSING TRANSCRIPTIONAL ACTIVATOR SOXR"/>
    <property type="match status" value="1"/>
</dbReference>
<gene>
    <name evidence="4" type="ORF">F7D13_15090</name>
</gene>
<accession>A0ABX6EKD1</accession>
<feature type="domain" description="HTH merR-type" evidence="3">
    <location>
        <begin position="9"/>
        <end position="79"/>
    </location>
</feature>
<dbReference type="Proteomes" id="UP000424673">
    <property type="component" value="Chromosome"/>
</dbReference>
<dbReference type="InterPro" id="IPR047057">
    <property type="entry name" value="MerR_fam"/>
</dbReference>
<evidence type="ECO:0000259" key="3">
    <source>
        <dbReference type="PROSITE" id="PS50937"/>
    </source>
</evidence>
<dbReference type="Pfam" id="PF13411">
    <property type="entry name" value="MerR_1"/>
    <property type="match status" value="1"/>
</dbReference>
<evidence type="ECO:0000256" key="1">
    <source>
        <dbReference type="ARBA" id="ARBA00023125"/>
    </source>
</evidence>
<dbReference type="RefSeq" id="WP_154453512.1">
    <property type="nucleotide sequence ID" value="NZ_CP044328.1"/>
</dbReference>
<sequence>MSGKSDEAMRTIGEVAASLDLPAHVLRFWETRFKQINPLKRAGGRRFYRERDIELVIAIRRLLYDEGYTIRGVQRILKEAGVEAVLAGAGRRHGDLSGTPSPSRPGVSEGRIGSARDEDETDAALSADELAALRAQDPDLSGIDAQDAAPAVELDEPRAPPSAHNEPRPLATPQTRILREVLAEIEECKRLLRLTRR</sequence>
<dbReference type="SUPFAM" id="SSF46955">
    <property type="entry name" value="Putative DNA-binding domain"/>
    <property type="match status" value="1"/>
</dbReference>
<proteinExistence type="predicted"/>
<dbReference type="EMBL" id="CP044328">
    <property type="protein sequence ID" value="QGM95246.1"/>
    <property type="molecule type" value="Genomic_DNA"/>
</dbReference>
<dbReference type="PANTHER" id="PTHR30204:SF15">
    <property type="entry name" value="BLL5018 PROTEIN"/>
    <property type="match status" value="1"/>
</dbReference>
<keyword evidence="5" id="KW-1185">Reference proteome</keyword>
<feature type="region of interest" description="Disordered" evidence="2">
    <location>
        <begin position="136"/>
        <end position="174"/>
    </location>
</feature>